<dbReference type="GO" id="GO:0072354">
    <property type="term" value="F:histone H3T3 kinase activity"/>
    <property type="evidence" value="ECO:0007669"/>
    <property type="project" value="TreeGrafter"/>
</dbReference>
<keyword evidence="8" id="KW-0547">Nucleotide-binding</keyword>
<evidence type="ECO:0000256" key="6">
    <source>
        <dbReference type="ARBA" id="ARBA00022527"/>
    </source>
</evidence>
<feature type="compositionally biased region" description="Basic and acidic residues" evidence="13">
    <location>
        <begin position="7"/>
        <end position="20"/>
    </location>
</feature>
<comment type="catalytic activity">
    <reaction evidence="12">
        <text>L-seryl-[protein] + ATP = O-phospho-L-seryl-[protein] + ADP + H(+)</text>
        <dbReference type="Rhea" id="RHEA:17989"/>
        <dbReference type="Rhea" id="RHEA-COMP:9863"/>
        <dbReference type="Rhea" id="RHEA-COMP:11604"/>
        <dbReference type="ChEBI" id="CHEBI:15378"/>
        <dbReference type="ChEBI" id="CHEBI:29999"/>
        <dbReference type="ChEBI" id="CHEBI:30616"/>
        <dbReference type="ChEBI" id="CHEBI:83421"/>
        <dbReference type="ChEBI" id="CHEBI:456216"/>
        <dbReference type="EC" id="2.7.11.1"/>
    </reaction>
</comment>
<evidence type="ECO:0000256" key="9">
    <source>
        <dbReference type="ARBA" id="ARBA00022777"/>
    </source>
</evidence>
<protein>
    <recommendedName>
        <fullName evidence="3">non-specific serine/threonine protein kinase</fullName>
        <ecNumber evidence="3">2.7.11.1</ecNumber>
    </recommendedName>
</protein>
<feature type="domain" description="Protein kinase" evidence="14">
    <location>
        <begin position="931"/>
        <end position="1262"/>
    </location>
</feature>
<evidence type="ECO:0000256" key="8">
    <source>
        <dbReference type="ARBA" id="ARBA00022741"/>
    </source>
</evidence>
<keyword evidence="9" id="KW-0418">Kinase</keyword>
<accession>A0AAV1K445</accession>
<dbReference type="GO" id="GO:0000278">
    <property type="term" value="P:mitotic cell cycle"/>
    <property type="evidence" value="ECO:0007669"/>
    <property type="project" value="TreeGrafter"/>
</dbReference>
<comment type="caution">
    <text evidence="15">The sequence shown here is derived from an EMBL/GenBank/DDBJ whole genome shotgun (WGS) entry which is preliminary data.</text>
</comment>
<dbReference type="Gene3D" id="1.10.510.10">
    <property type="entry name" value="Transferase(Phosphotransferase) domain 1"/>
    <property type="match status" value="1"/>
</dbReference>
<evidence type="ECO:0000256" key="1">
    <source>
        <dbReference type="ARBA" id="ARBA00004286"/>
    </source>
</evidence>
<dbReference type="Proteomes" id="UP001497472">
    <property type="component" value="Unassembled WGS sequence"/>
</dbReference>
<dbReference type="AlphaFoldDB" id="A0AAV1K445"/>
<dbReference type="PANTHER" id="PTHR24419">
    <property type="entry name" value="INTERLEUKIN-1 RECEPTOR-ASSOCIATED KINASE"/>
    <property type="match status" value="1"/>
</dbReference>
<comment type="catalytic activity">
    <reaction evidence="11">
        <text>L-threonyl-[protein] + ATP = O-phospho-L-threonyl-[protein] + ADP + H(+)</text>
        <dbReference type="Rhea" id="RHEA:46608"/>
        <dbReference type="Rhea" id="RHEA-COMP:11060"/>
        <dbReference type="Rhea" id="RHEA-COMP:11605"/>
        <dbReference type="ChEBI" id="CHEBI:15378"/>
        <dbReference type="ChEBI" id="CHEBI:30013"/>
        <dbReference type="ChEBI" id="CHEBI:30616"/>
        <dbReference type="ChEBI" id="CHEBI:61977"/>
        <dbReference type="ChEBI" id="CHEBI:456216"/>
        <dbReference type="EC" id="2.7.11.1"/>
    </reaction>
</comment>
<dbReference type="SUPFAM" id="SSF56112">
    <property type="entry name" value="Protein kinase-like (PK-like)"/>
    <property type="match status" value="1"/>
</dbReference>
<dbReference type="GO" id="GO:0005737">
    <property type="term" value="C:cytoplasm"/>
    <property type="evidence" value="ECO:0007669"/>
    <property type="project" value="UniProtKB-SubCell"/>
</dbReference>
<evidence type="ECO:0000256" key="4">
    <source>
        <dbReference type="ARBA" id="ARBA00022454"/>
    </source>
</evidence>
<evidence type="ECO:0000256" key="10">
    <source>
        <dbReference type="ARBA" id="ARBA00022840"/>
    </source>
</evidence>
<sequence length="1262" mass="143789">MRRTYRSKKESGGLDPRDVIQNLDDKTSKFEGFYIHNIKHTKRELSSIGADQVPFSGRVQKKKFVKRLKEPEVPQLSPSQKTFLTPNKSLRVNKVEDLFDQLLNSSVNSPGSKDKKCTNAGQKVFRYRQTSKLKEFNYSTSDSSGSDKENIIIDQNMSPNESDLKSHFLLLDKNLNKIVQTDDSIEKVKNSLPRSINFEKEYSPMVPQRETYHRKQTLSASPICSTPIHKKYRGQSIYKYSPIVIGAECKTEFKPIPQNSTIQNISKESHNSVEAKLTETIGCGECSVKDVALSLHGVKKQKENASLNEIKDCADESLQVYNQDSSIQCQTPEHSQFLGFAKTNKSIGELLDNSETLSNEIQTFSLTESEISSEPFLGFSKTIKNLNIDSKNCDLDWSLAADSNSSYDTCSDNESLETSGKYMQDSIKPKPSLVKIARLKQSDLTRCNMKNCNVEINKSSSSINSLDHYQSFNTTSLSNNSDMSMEINNESFNRKPVSFITTRRGNNLLPKDSFLFNLDDCNGSGNISESNITVIQHESESDIKTLVEQNEYLYYYRKDNELMDADDKTPNVTVRHCNKSRDYSREMRQSISTLNNSSSSEEVDVENMHFTRSSLRFAHVHKDLAINKTSQNDKKDQTLKYREDSNTINSDTVFIDDSTEQNDTIVFQSADVHKHIDPMASTTDISEIIKNNESLSYDKNSAKKLSKNKSLKQSDRYNTRMSQKLKNMETQPAMSRQSEILDCLEISEIRNPVVLQPGKRWERSLSIYRRMTTMVDGLDTSLLDTESLKHKGRCYRQSVITTMEMQELNSSLHNESIKSHRNTFVSKAIGPTKSLTKDSSIYSTTVIEDLEESKAKCMHLSLQYTGLLTEDCDDTVVNLSKLSLCDPEVDRVLEKFHDTSNRSSTARDYVLRRCNQTDALLFDECYPDTCLKNCRKIGEGVYGEVFLWRAGDGQARVLKVIPVAGNVVVNGEKQKDYHQIISEIVIAMELSALSAPIPQIERHFDEGKNIESLDFQAVENATDVFNKVLAVRLVYGSYPSRLLDLWDLYDECKGSENDNPAILPPDQHYIVLELANAGQDLESYQFNNAEQAYALLQQVAFGLAVAEEACKFEHRDLHWGNVLIAPTDRKFATFVVRGRAYRVRTCGVKATIIDYSLSRLSLDGRVLCCDLSEDETLFDALGDYQFEVYRRMRDRLGNDWQNYEPYTNILWLHYTADKMITALRYTRTNTKVHKHYISKLKEIKNQILYSGSAWDYVTDNEI</sequence>
<evidence type="ECO:0000256" key="5">
    <source>
        <dbReference type="ARBA" id="ARBA00022490"/>
    </source>
</evidence>
<evidence type="ECO:0000259" key="14">
    <source>
        <dbReference type="PROSITE" id="PS50011"/>
    </source>
</evidence>
<evidence type="ECO:0000313" key="16">
    <source>
        <dbReference type="Proteomes" id="UP001497472"/>
    </source>
</evidence>
<proteinExistence type="predicted"/>
<dbReference type="SMART" id="SM01331">
    <property type="entry name" value="DUF3635"/>
    <property type="match status" value="1"/>
</dbReference>
<dbReference type="Pfam" id="PF12330">
    <property type="entry name" value="Haspin_kinase"/>
    <property type="match status" value="1"/>
</dbReference>
<reference evidence="15 16" key="1">
    <citation type="submission" date="2023-11" db="EMBL/GenBank/DDBJ databases">
        <authorList>
            <person name="Okamura Y."/>
        </authorList>
    </citation>
    <scope>NUCLEOTIDE SEQUENCE [LARGE SCALE GENOMIC DNA]</scope>
</reference>
<dbReference type="InterPro" id="IPR011009">
    <property type="entry name" value="Kinase-like_dom_sf"/>
</dbReference>
<evidence type="ECO:0000256" key="3">
    <source>
        <dbReference type="ARBA" id="ARBA00012513"/>
    </source>
</evidence>
<dbReference type="PANTHER" id="PTHR24419:SF18">
    <property type="entry name" value="SERINE_THREONINE-PROTEIN KINASE HASPIN"/>
    <property type="match status" value="1"/>
</dbReference>
<evidence type="ECO:0000256" key="2">
    <source>
        <dbReference type="ARBA" id="ARBA00004496"/>
    </source>
</evidence>
<dbReference type="EC" id="2.7.11.1" evidence="3"/>
<dbReference type="InterPro" id="IPR024604">
    <property type="entry name" value="GSG2_C"/>
</dbReference>
<keyword evidence="10" id="KW-0067">ATP-binding</keyword>
<dbReference type="EMBL" id="CAVLEF010000280">
    <property type="protein sequence ID" value="CAK1555464.1"/>
    <property type="molecule type" value="Genomic_DNA"/>
</dbReference>
<dbReference type="GO" id="GO:0005524">
    <property type="term" value="F:ATP binding"/>
    <property type="evidence" value="ECO:0007669"/>
    <property type="project" value="UniProtKB-KW"/>
</dbReference>
<dbReference type="InterPro" id="IPR000719">
    <property type="entry name" value="Prot_kinase_dom"/>
</dbReference>
<dbReference type="GO" id="GO:0005694">
    <property type="term" value="C:chromosome"/>
    <property type="evidence" value="ECO:0007669"/>
    <property type="project" value="UniProtKB-SubCell"/>
</dbReference>
<gene>
    <name evidence="15" type="ORF">LNINA_LOCUS14281</name>
</gene>
<dbReference type="GO" id="GO:0005634">
    <property type="term" value="C:nucleus"/>
    <property type="evidence" value="ECO:0007669"/>
    <property type="project" value="TreeGrafter"/>
</dbReference>
<dbReference type="PROSITE" id="PS50011">
    <property type="entry name" value="PROTEIN_KINASE_DOM"/>
    <property type="match status" value="1"/>
</dbReference>
<dbReference type="FunFam" id="1.10.510.10:FF:000401">
    <property type="entry name" value="serine/threonine-protein kinase haspin"/>
    <property type="match status" value="1"/>
</dbReference>
<dbReference type="Gene3D" id="3.30.200.20">
    <property type="entry name" value="Phosphorylase Kinase, domain 1"/>
    <property type="match status" value="1"/>
</dbReference>
<keyword evidence="5" id="KW-0963">Cytoplasm</keyword>
<evidence type="ECO:0000313" key="15">
    <source>
        <dbReference type="EMBL" id="CAK1555464.1"/>
    </source>
</evidence>
<keyword evidence="7" id="KW-0808">Transferase</keyword>
<keyword evidence="4" id="KW-0158">Chromosome</keyword>
<evidence type="ECO:0000256" key="7">
    <source>
        <dbReference type="ARBA" id="ARBA00022679"/>
    </source>
</evidence>
<evidence type="ECO:0000256" key="13">
    <source>
        <dbReference type="SAM" id="MobiDB-lite"/>
    </source>
</evidence>
<evidence type="ECO:0000256" key="11">
    <source>
        <dbReference type="ARBA" id="ARBA00047899"/>
    </source>
</evidence>
<name>A0AAV1K445_9NEOP</name>
<dbReference type="GO" id="GO:0035556">
    <property type="term" value="P:intracellular signal transduction"/>
    <property type="evidence" value="ECO:0007669"/>
    <property type="project" value="TreeGrafter"/>
</dbReference>
<keyword evidence="16" id="KW-1185">Reference proteome</keyword>
<evidence type="ECO:0000256" key="12">
    <source>
        <dbReference type="ARBA" id="ARBA00048679"/>
    </source>
</evidence>
<feature type="region of interest" description="Disordered" evidence="13">
    <location>
        <begin position="1"/>
        <end position="20"/>
    </location>
</feature>
<keyword evidence="6" id="KW-0723">Serine/threonine-protein kinase</keyword>
<comment type="subcellular location">
    <subcellularLocation>
        <location evidence="1">Chromosome</location>
    </subcellularLocation>
    <subcellularLocation>
        <location evidence="2">Cytoplasm</location>
    </subcellularLocation>
</comment>
<organism evidence="15 16">
    <name type="scientific">Leptosia nina</name>
    <dbReference type="NCBI Taxonomy" id="320188"/>
    <lineage>
        <taxon>Eukaryota</taxon>
        <taxon>Metazoa</taxon>
        <taxon>Ecdysozoa</taxon>
        <taxon>Arthropoda</taxon>
        <taxon>Hexapoda</taxon>
        <taxon>Insecta</taxon>
        <taxon>Pterygota</taxon>
        <taxon>Neoptera</taxon>
        <taxon>Endopterygota</taxon>
        <taxon>Lepidoptera</taxon>
        <taxon>Glossata</taxon>
        <taxon>Ditrysia</taxon>
        <taxon>Papilionoidea</taxon>
        <taxon>Pieridae</taxon>
        <taxon>Pierinae</taxon>
        <taxon>Leptosia</taxon>
    </lineage>
</organism>